<keyword evidence="6" id="KW-0321">Glycogen metabolism</keyword>
<sequence>MSQLEELLAAWLPRQRWFSGKGIPIQQIRIESRHRLVSSGAGGPELYLLVVQAGQRGRSSRYQVLLGARPPRSLPPELAGAAIGVCTVVSGRPRVVYDATHDTELTGLLLECFASGQPESESGPVRFRTLPGTRVRTGAHGRLLTGEQSNSSLVFGDDYVLKAFRRLWPGHNPDLELNVALAGSPYVARPCGWIEADLPGHPVPATLALLQEYVPGATDGWVLATANVRRLVEGGGGQRESAFPPVSHRRPGALREGMGLPPSTESLRLQSFAEEAELLGRTTAEVHRSLAQALPTDVLSPAAAAELADAMVERLAMASAEVPELAEHAPRVLEAYADFAEVDEPLPIQRVHGDYHLGQVIRNGSRWVLLDFEGEPTVPVRDRQRLSSPLRDVAGMLRSFDYAAGFLLVGEPPDPDLEWSARAWARTNREAFCAGYADGGGPDPDKHLTVLRAFEFDKAVYEVLYEAHNRPDWLRVPLESIASAAAARPVPG</sequence>
<evidence type="ECO:0000256" key="12">
    <source>
        <dbReference type="ARBA" id="ARBA00023277"/>
    </source>
</evidence>
<accession>A0A7Z0EL31</accession>
<keyword evidence="10" id="KW-0067">ATP-binding</keyword>
<evidence type="ECO:0000256" key="13">
    <source>
        <dbReference type="ARBA" id="ARBA00031251"/>
    </source>
</evidence>
<evidence type="ECO:0000256" key="1">
    <source>
        <dbReference type="ARBA" id="ARBA00004964"/>
    </source>
</evidence>
<dbReference type="GO" id="GO:0016301">
    <property type="term" value="F:kinase activity"/>
    <property type="evidence" value="ECO:0007669"/>
    <property type="project" value="UniProtKB-KW"/>
</dbReference>
<dbReference type="InterPro" id="IPR002575">
    <property type="entry name" value="Aminoglycoside_PTrfase"/>
</dbReference>
<evidence type="ECO:0000256" key="14">
    <source>
        <dbReference type="ARBA" id="ARBA00049067"/>
    </source>
</evidence>
<dbReference type="Gene3D" id="3.90.1200.10">
    <property type="match status" value="1"/>
</dbReference>
<evidence type="ECO:0000256" key="11">
    <source>
        <dbReference type="ARBA" id="ARBA00023056"/>
    </source>
</evidence>
<evidence type="ECO:0000259" key="16">
    <source>
        <dbReference type="Pfam" id="PF01636"/>
    </source>
</evidence>
<comment type="caution">
    <text evidence="18">The sequence shown here is derived from an EMBL/GenBank/DDBJ whole genome shotgun (WGS) entry which is preliminary data.</text>
</comment>
<evidence type="ECO:0000259" key="17">
    <source>
        <dbReference type="Pfam" id="PF18085"/>
    </source>
</evidence>
<dbReference type="GO" id="GO:0005524">
    <property type="term" value="F:ATP binding"/>
    <property type="evidence" value="ECO:0007669"/>
    <property type="project" value="UniProtKB-KW"/>
</dbReference>
<feature type="domain" description="Maltokinase N-terminal cap" evidence="17">
    <location>
        <begin position="11"/>
        <end position="102"/>
    </location>
</feature>
<feature type="region of interest" description="Disordered" evidence="15">
    <location>
        <begin position="235"/>
        <end position="261"/>
    </location>
</feature>
<dbReference type="GO" id="GO:0005978">
    <property type="term" value="P:glycogen biosynthetic process"/>
    <property type="evidence" value="ECO:0007669"/>
    <property type="project" value="UniProtKB-UniPathway"/>
</dbReference>
<evidence type="ECO:0000256" key="5">
    <source>
        <dbReference type="ARBA" id="ARBA00013882"/>
    </source>
</evidence>
<dbReference type="RefSeq" id="WP_179822520.1">
    <property type="nucleotide sequence ID" value="NZ_JACCFS010000001.1"/>
</dbReference>
<gene>
    <name evidence="18" type="ORF">HNR10_001939</name>
</gene>
<feature type="domain" description="Aminoglycoside phosphotransferase" evidence="16">
    <location>
        <begin position="276"/>
        <end position="401"/>
    </location>
</feature>
<protein>
    <recommendedName>
        <fullName evidence="5">Maltokinase</fullName>
        <ecNumber evidence="4">2.7.1.175</ecNumber>
    </recommendedName>
    <alternativeName>
        <fullName evidence="13">Maltose-1-phosphate synthase</fullName>
    </alternativeName>
</protein>
<proteinExistence type="inferred from homology"/>
<keyword evidence="9 18" id="KW-0418">Kinase</keyword>
<name>A0A7Z0EL31_9ACTN</name>
<evidence type="ECO:0000256" key="7">
    <source>
        <dbReference type="ARBA" id="ARBA00022679"/>
    </source>
</evidence>
<dbReference type="InterPro" id="IPR040999">
    <property type="entry name" value="Mak_N_cap"/>
</dbReference>
<dbReference type="SUPFAM" id="SSF56112">
    <property type="entry name" value="Protein kinase-like (PK-like)"/>
    <property type="match status" value="1"/>
</dbReference>
<comment type="catalytic activity">
    <reaction evidence="14">
        <text>D-maltose + ATP = alpha-maltose 1-phosphate + ADP + H(+)</text>
        <dbReference type="Rhea" id="RHEA:31915"/>
        <dbReference type="ChEBI" id="CHEBI:15378"/>
        <dbReference type="ChEBI" id="CHEBI:17306"/>
        <dbReference type="ChEBI" id="CHEBI:30616"/>
        <dbReference type="ChEBI" id="CHEBI:63576"/>
        <dbReference type="ChEBI" id="CHEBI:456216"/>
        <dbReference type="EC" id="2.7.1.175"/>
    </reaction>
</comment>
<comment type="similarity">
    <text evidence="2">Belongs to the aminoglycoside phosphotransferase family.</text>
</comment>
<evidence type="ECO:0000256" key="10">
    <source>
        <dbReference type="ARBA" id="ARBA00022840"/>
    </source>
</evidence>
<evidence type="ECO:0000256" key="9">
    <source>
        <dbReference type="ARBA" id="ARBA00022777"/>
    </source>
</evidence>
<keyword evidence="11" id="KW-0320">Glycogen biosynthesis</keyword>
<comment type="subunit">
    <text evidence="3">Monomer.</text>
</comment>
<dbReference type="EC" id="2.7.1.175" evidence="4"/>
<comment type="pathway">
    <text evidence="1">Glycan biosynthesis; glycogen biosynthesis.</text>
</comment>
<evidence type="ECO:0000256" key="8">
    <source>
        <dbReference type="ARBA" id="ARBA00022741"/>
    </source>
</evidence>
<evidence type="ECO:0000256" key="3">
    <source>
        <dbReference type="ARBA" id="ARBA00011245"/>
    </source>
</evidence>
<evidence type="ECO:0000256" key="4">
    <source>
        <dbReference type="ARBA" id="ARBA00011962"/>
    </source>
</evidence>
<organism evidence="18 19">
    <name type="scientific">Nocardiopsis aegyptia</name>
    <dbReference type="NCBI Taxonomy" id="220378"/>
    <lineage>
        <taxon>Bacteria</taxon>
        <taxon>Bacillati</taxon>
        <taxon>Actinomycetota</taxon>
        <taxon>Actinomycetes</taxon>
        <taxon>Streptosporangiales</taxon>
        <taxon>Nocardiopsidaceae</taxon>
        <taxon>Nocardiopsis</taxon>
    </lineage>
</organism>
<keyword evidence="12" id="KW-0119">Carbohydrate metabolism</keyword>
<evidence type="ECO:0000256" key="2">
    <source>
        <dbReference type="ARBA" id="ARBA00006219"/>
    </source>
</evidence>
<dbReference type="Pfam" id="PF18085">
    <property type="entry name" value="Mak_N_cap"/>
    <property type="match status" value="1"/>
</dbReference>
<dbReference type="EMBL" id="JACCFS010000001">
    <property type="protein sequence ID" value="NYJ34058.1"/>
    <property type="molecule type" value="Genomic_DNA"/>
</dbReference>
<evidence type="ECO:0000256" key="15">
    <source>
        <dbReference type="SAM" id="MobiDB-lite"/>
    </source>
</evidence>
<keyword evidence="8" id="KW-0547">Nucleotide-binding</keyword>
<dbReference type="Pfam" id="PF01636">
    <property type="entry name" value="APH"/>
    <property type="match status" value="1"/>
</dbReference>
<dbReference type="AlphaFoldDB" id="A0A7Z0EL31"/>
<dbReference type="UniPathway" id="UPA00164"/>
<keyword evidence="19" id="KW-1185">Reference proteome</keyword>
<reference evidence="18 19" key="1">
    <citation type="submission" date="2020-07" db="EMBL/GenBank/DDBJ databases">
        <title>Sequencing the genomes of 1000 actinobacteria strains.</title>
        <authorList>
            <person name="Klenk H.-P."/>
        </authorList>
    </citation>
    <scope>NUCLEOTIDE SEQUENCE [LARGE SCALE GENOMIC DNA]</scope>
    <source>
        <strain evidence="18 19">DSM 44442</strain>
    </source>
</reference>
<evidence type="ECO:0000313" key="18">
    <source>
        <dbReference type="EMBL" id="NYJ34058.1"/>
    </source>
</evidence>
<evidence type="ECO:0000256" key="6">
    <source>
        <dbReference type="ARBA" id="ARBA00022600"/>
    </source>
</evidence>
<evidence type="ECO:0000313" key="19">
    <source>
        <dbReference type="Proteomes" id="UP000572051"/>
    </source>
</evidence>
<dbReference type="InterPro" id="IPR011009">
    <property type="entry name" value="Kinase-like_dom_sf"/>
</dbReference>
<dbReference type="Proteomes" id="UP000572051">
    <property type="component" value="Unassembled WGS sequence"/>
</dbReference>
<keyword evidence="7 18" id="KW-0808">Transferase</keyword>